<evidence type="ECO:0000313" key="1">
    <source>
        <dbReference type="EMBL" id="TPG08300.1"/>
    </source>
</evidence>
<evidence type="ECO:0000313" key="2">
    <source>
        <dbReference type="Proteomes" id="UP000319486"/>
    </source>
</evidence>
<accession>A0A502C6H0</accession>
<organism evidence="1 2">
    <name type="scientific">Rhodanobacter glycinis</name>
    <dbReference type="NCBI Taxonomy" id="582702"/>
    <lineage>
        <taxon>Bacteria</taxon>
        <taxon>Pseudomonadati</taxon>
        <taxon>Pseudomonadota</taxon>
        <taxon>Gammaproteobacteria</taxon>
        <taxon>Lysobacterales</taxon>
        <taxon>Rhodanobacteraceae</taxon>
        <taxon>Rhodanobacter</taxon>
    </lineage>
</organism>
<dbReference type="Proteomes" id="UP000319486">
    <property type="component" value="Unassembled WGS sequence"/>
</dbReference>
<name>A0A502C6H0_9GAMM</name>
<comment type="caution">
    <text evidence="1">The sequence shown here is derived from an EMBL/GenBank/DDBJ whole genome shotgun (WGS) entry which is preliminary data.</text>
</comment>
<dbReference type="AlphaFoldDB" id="A0A502C6H0"/>
<reference evidence="1 2" key="1">
    <citation type="journal article" date="2019" name="Environ. Microbiol.">
        <title>Species interactions and distinct microbial communities in high Arctic permafrost affected cryosols are associated with the CH4 and CO2 gas fluxes.</title>
        <authorList>
            <person name="Altshuler I."/>
            <person name="Hamel J."/>
            <person name="Turney S."/>
            <person name="Magnuson E."/>
            <person name="Levesque R."/>
            <person name="Greer C."/>
            <person name="Whyte L.G."/>
        </authorList>
    </citation>
    <scope>NUCLEOTIDE SEQUENCE [LARGE SCALE GENOMIC DNA]</scope>
    <source>
        <strain evidence="1 2">S13Y</strain>
    </source>
</reference>
<proteinExistence type="predicted"/>
<protein>
    <submittedName>
        <fullName evidence="1">Uncharacterized protein</fullName>
    </submittedName>
</protein>
<gene>
    <name evidence="1" type="ORF">EAH88_11745</name>
</gene>
<sequence>MCTKNSQHERLAYLRPSYSERDCQRAETIQGAEVDEMLVCQARALIRELWPDEFAGKPKLTVVKESAVVKKPTHQRPAIFELGPLEARRRAAIR</sequence>
<dbReference type="EMBL" id="RCZO01000006">
    <property type="protein sequence ID" value="TPG08300.1"/>
    <property type="molecule type" value="Genomic_DNA"/>
</dbReference>
<keyword evidence="2" id="KW-1185">Reference proteome</keyword>